<evidence type="ECO:0000313" key="2">
    <source>
        <dbReference type="Proteomes" id="UP001066276"/>
    </source>
</evidence>
<sequence>MPGRMQAGCVGLCCGGQRHIWVVLVTRVGLQPGTELPWSFVEATGGNGGRVSTSRKLSAVASREAGEVGKAGKAAADHGEVVWWQEVGNVACTGSKAE</sequence>
<name>A0AAV7W4P4_PLEWA</name>
<keyword evidence="2" id="KW-1185">Reference proteome</keyword>
<comment type="caution">
    <text evidence="1">The sequence shown here is derived from an EMBL/GenBank/DDBJ whole genome shotgun (WGS) entry which is preliminary data.</text>
</comment>
<dbReference type="Proteomes" id="UP001066276">
    <property type="component" value="Chromosome 1_2"/>
</dbReference>
<dbReference type="AlphaFoldDB" id="A0AAV7W4P4"/>
<gene>
    <name evidence="1" type="ORF">NDU88_004220</name>
</gene>
<accession>A0AAV7W4P4</accession>
<dbReference type="EMBL" id="JANPWB010000002">
    <property type="protein sequence ID" value="KAJ1208837.1"/>
    <property type="molecule type" value="Genomic_DNA"/>
</dbReference>
<evidence type="ECO:0000313" key="1">
    <source>
        <dbReference type="EMBL" id="KAJ1208837.1"/>
    </source>
</evidence>
<evidence type="ECO:0008006" key="3">
    <source>
        <dbReference type="Google" id="ProtNLM"/>
    </source>
</evidence>
<organism evidence="1 2">
    <name type="scientific">Pleurodeles waltl</name>
    <name type="common">Iberian ribbed newt</name>
    <dbReference type="NCBI Taxonomy" id="8319"/>
    <lineage>
        <taxon>Eukaryota</taxon>
        <taxon>Metazoa</taxon>
        <taxon>Chordata</taxon>
        <taxon>Craniata</taxon>
        <taxon>Vertebrata</taxon>
        <taxon>Euteleostomi</taxon>
        <taxon>Amphibia</taxon>
        <taxon>Batrachia</taxon>
        <taxon>Caudata</taxon>
        <taxon>Salamandroidea</taxon>
        <taxon>Salamandridae</taxon>
        <taxon>Pleurodelinae</taxon>
        <taxon>Pleurodeles</taxon>
    </lineage>
</organism>
<reference evidence="1" key="1">
    <citation type="journal article" date="2022" name="bioRxiv">
        <title>Sequencing and chromosome-scale assembly of the giantPleurodeles waltlgenome.</title>
        <authorList>
            <person name="Brown T."/>
            <person name="Elewa A."/>
            <person name="Iarovenko S."/>
            <person name="Subramanian E."/>
            <person name="Araus A.J."/>
            <person name="Petzold A."/>
            <person name="Susuki M."/>
            <person name="Suzuki K.-i.T."/>
            <person name="Hayashi T."/>
            <person name="Toyoda A."/>
            <person name="Oliveira C."/>
            <person name="Osipova E."/>
            <person name="Leigh N.D."/>
            <person name="Simon A."/>
            <person name="Yun M.H."/>
        </authorList>
    </citation>
    <scope>NUCLEOTIDE SEQUENCE</scope>
    <source>
        <strain evidence="1">20211129_DDA</strain>
        <tissue evidence="1">Liver</tissue>
    </source>
</reference>
<proteinExistence type="predicted"/>
<protein>
    <recommendedName>
        <fullName evidence="3">Secreted protein</fullName>
    </recommendedName>
</protein>